<organism evidence="7 8">
    <name type="scientific">Vreelandella venusta</name>
    <dbReference type="NCBI Taxonomy" id="44935"/>
    <lineage>
        <taxon>Bacteria</taxon>
        <taxon>Pseudomonadati</taxon>
        <taxon>Pseudomonadota</taxon>
        <taxon>Gammaproteobacteria</taxon>
        <taxon>Oceanospirillales</taxon>
        <taxon>Halomonadaceae</taxon>
        <taxon>Vreelandella</taxon>
    </lineage>
</organism>
<evidence type="ECO:0000259" key="4">
    <source>
        <dbReference type="Pfam" id="PF03446"/>
    </source>
</evidence>
<keyword evidence="2" id="KW-0520">NAD</keyword>
<feature type="active site" evidence="3">
    <location>
        <position position="180"/>
    </location>
</feature>
<dbReference type="InterPro" id="IPR013328">
    <property type="entry name" value="6PGD_dom2"/>
</dbReference>
<dbReference type="PANTHER" id="PTHR22981">
    <property type="entry name" value="3-HYDROXYISOBUTYRATE DEHYDROGENASE-RELATED"/>
    <property type="match status" value="1"/>
</dbReference>
<dbReference type="PANTHER" id="PTHR22981:SF7">
    <property type="entry name" value="3-HYDROXYISOBUTYRATE DEHYDROGENASE, MITOCHONDRIAL"/>
    <property type="match status" value="1"/>
</dbReference>
<dbReference type="AlphaFoldDB" id="A0AAQ0CHL9"/>
<reference evidence="6 9" key="1">
    <citation type="submission" date="2018-04" db="EMBL/GenBank/DDBJ databases">
        <authorList>
            <person name="Li G."/>
            <person name="Du W."/>
            <person name="Bai Y."/>
        </authorList>
    </citation>
    <scope>NUCLEOTIDE SEQUENCE [LARGE SCALE GENOMIC DNA]</scope>
    <source>
        <strain evidence="6 9">YYYZ-3</strain>
    </source>
</reference>
<dbReference type="InterPro" id="IPR029154">
    <property type="entry name" value="HIBADH-like_NADP-bd"/>
</dbReference>
<evidence type="ECO:0000256" key="1">
    <source>
        <dbReference type="ARBA" id="ARBA00023002"/>
    </source>
</evidence>
<evidence type="ECO:0000256" key="2">
    <source>
        <dbReference type="ARBA" id="ARBA00023027"/>
    </source>
</evidence>
<evidence type="ECO:0000313" key="6">
    <source>
        <dbReference type="EMBL" id="NPT31238.1"/>
    </source>
</evidence>
<dbReference type="SUPFAM" id="SSF48179">
    <property type="entry name" value="6-phosphogluconate dehydrogenase C-terminal domain-like"/>
    <property type="match status" value="1"/>
</dbReference>
<protein>
    <submittedName>
        <fullName evidence="6">3-hydroxyisobutyrate dehydrogenase</fullName>
    </submittedName>
    <submittedName>
        <fullName evidence="7">NAD(P)-dependent oxidoreductase</fullName>
    </submittedName>
</protein>
<dbReference type="Proteomes" id="UP000663479">
    <property type="component" value="Chromosome"/>
</dbReference>
<name>A0AAQ0CHL9_9GAMM</name>
<evidence type="ECO:0000313" key="7">
    <source>
        <dbReference type="EMBL" id="QRL03326.1"/>
    </source>
</evidence>
<dbReference type="Gene3D" id="3.40.50.720">
    <property type="entry name" value="NAD(P)-binding Rossmann-like Domain"/>
    <property type="match status" value="1"/>
</dbReference>
<reference evidence="7" key="2">
    <citation type="submission" date="2020-12" db="EMBL/GenBank/DDBJ databases">
        <title>Genome reconstruction of Halomonas venusta strain DSM 4743.</title>
        <authorList>
            <person name="Aguirre-Garrido J.F."/>
            <person name="Hernandez-Soto L.M."/>
            <person name="Martinez-Abarca F."/>
        </authorList>
    </citation>
    <scope>NUCLEOTIDE SEQUENCE</scope>
    <source>
        <strain evidence="7">4743</strain>
    </source>
</reference>
<dbReference type="InterPro" id="IPR008927">
    <property type="entry name" value="6-PGluconate_DH-like_C_sf"/>
</dbReference>
<evidence type="ECO:0000259" key="5">
    <source>
        <dbReference type="Pfam" id="PF14833"/>
    </source>
</evidence>
<dbReference type="Pfam" id="PF03446">
    <property type="entry name" value="NAD_binding_2"/>
    <property type="match status" value="1"/>
</dbReference>
<evidence type="ECO:0000313" key="8">
    <source>
        <dbReference type="Proteomes" id="UP000663479"/>
    </source>
</evidence>
<dbReference type="InterPro" id="IPR036291">
    <property type="entry name" value="NAD(P)-bd_dom_sf"/>
</dbReference>
<feature type="domain" description="3-hydroxyisobutyrate dehydrogenase-like NAD-binding" evidence="5">
    <location>
        <begin position="174"/>
        <end position="291"/>
    </location>
</feature>
<dbReference type="EMBL" id="CP066539">
    <property type="protein sequence ID" value="QRL03326.1"/>
    <property type="molecule type" value="Genomic_DNA"/>
</dbReference>
<dbReference type="GO" id="GO:0050661">
    <property type="term" value="F:NADP binding"/>
    <property type="evidence" value="ECO:0007669"/>
    <property type="project" value="InterPro"/>
</dbReference>
<dbReference type="Gene3D" id="1.10.1040.10">
    <property type="entry name" value="N-(1-d-carboxylethyl)-l-norvaline Dehydrogenase, domain 2"/>
    <property type="match status" value="1"/>
</dbReference>
<evidence type="ECO:0000313" key="9">
    <source>
        <dbReference type="Proteomes" id="UP001318401"/>
    </source>
</evidence>
<dbReference type="PIRSF" id="PIRSF000103">
    <property type="entry name" value="HIBADH"/>
    <property type="match status" value="1"/>
</dbReference>
<accession>A0AAQ0CHL9</accession>
<dbReference type="Pfam" id="PF14833">
    <property type="entry name" value="NAD_binding_11"/>
    <property type="match status" value="1"/>
</dbReference>
<dbReference type="RefSeq" id="WP_125753153.1">
    <property type="nucleotide sequence ID" value="NZ_BJUL01000002.1"/>
</dbReference>
<dbReference type="EMBL" id="QDKN01000004">
    <property type="protein sequence ID" value="NPT31238.1"/>
    <property type="molecule type" value="Genomic_DNA"/>
</dbReference>
<feature type="domain" description="6-phosphogluconate dehydrogenase NADP-binding" evidence="4">
    <location>
        <begin position="14"/>
        <end position="171"/>
    </location>
</feature>
<dbReference type="SUPFAM" id="SSF51735">
    <property type="entry name" value="NAD(P)-binding Rossmann-fold domains"/>
    <property type="match status" value="1"/>
</dbReference>
<dbReference type="InterPro" id="IPR006115">
    <property type="entry name" value="6PGDH_NADP-bd"/>
</dbReference>
<dbReference type="GO" id="GO:0051287">
    <property type="term" value="F:NAD binding"/>
    <property type="evidence" value="ECO:0007669"/>
    <property type="project" value="InterPro"/>
</dbReference>
<keyword evidence="1" id="KW-0560">Oxidoreductase</keyword>
<dbReference type="KEGG" id="hvn:EI420_19970"/>
<proteinExistence type="predicted"/>
<dbReference type="Proteomes" id="UP001318401">
    <property type="component" value="Unassembled WGS sequence"/>
</dbReference>
<evidence type="ECO:0000256" key="3">
    <source>
        <dbReference type="PIRSR" id="PIRSR000103-1"/>
    </source>
</evidence>
<dbReference type="InterPro" id="IPR015815">
    <property type="entry name" value="HIBADH-related"/>
</dbReference>
<dbReference type="GO" id="GO:0016616">
    <property type="term" value="F:oxidoreductase activity, acting on the CH-OH group of donors, NAD or NADP as acceptor"/>
    <property type="evidence" value="ECO:0007669"/>
    <property type="project" value="TreeGrafter"/>
</dbReference>
<sequence length="306" mass="31531">MSLQTEPSATGSLTITVIGLGQMGGNMALTLKAAGFAVTGSDVFEQARSRLAAQGVPAVAPEELPASDVYLLSLPTSAHVREVLEQSPGLINLAPKGSVIVDTSTSDPAVTRELAEKVSAAGLLWLDAPVSGGPKGAASGKLGMLLGGDERTIERVLPMLEAMSAKRTHVGGPGSGHVVKLANNYLCAAHLLTTAEAVAMAAKAGVDPAACLAGLNSGSGRSAVSEVNFPEWVLSERFDSGFTTGLMRKDLRLARDAAEQLNIPSPLLQAVVDAWHANADHPADSDDFNHITTPILARATQAEGNE</sequence>
<keyword evidence="9" id="KW-1185">Reference proteome</keyword>
<gene>
    <name evidence="6" type="ORF">DDR56_11750</name>
    <name evidence="7" type="ORF">JDS37_18990</name>
</gene>